<accession>A0ABS2UT10</accession>
<dbReference type="Pfam" id="PF13560">
    <property type="entry name" value="HTH_31"/>
    <property type="match status" value="1"/>
</dbReference>
<dbReference type="Pfam" id="PF19054">
    <property type="entry name" value="DUF5753"/>
    <property type="match status" value="1"/>
</dbReference>
<dbReference type="EMBL" id="JAFEJA010000001">
    <property type="protein sequence ID" value="MBM9620706.1"/>
    <property type="molecule type" value="Genomic_DNA"/>
</dbReference>
<dbReference type="PROSITE" id="PS50943">
    <property type="entry name" value="HTH_CROC1"/>
    <property type="match status" value="1"/>
</dbReference>
<dbReference type="SUPFAM" id="SSF47413">
    <property type="entry name" value="lambda repressor-like DNA-binding domains"/>
    <property type="match status" value="1"/>
</dbReference>
<feature type="domain" description="HTH cro/C1-type" evidence="1">
    <location>
        <begin position="18"/>
        <end position="72"/>
    </location>
</feature>
<dbReference type="Gene3D" id="1.10.260.40">
    <property type="entry name" value="lambda repressor-like DNA-binding domains"/>
    <property type="match status" value="1"/>
</dbReference>
<sequence>MPGRAAPTARRIRVGAELRKLRERSGLSSTQAAALLGIGQGQLSNVETARFGVSASRVRAMADIYSCDDPEFVEALTGMAEDRSRGWWEGYRDALPGALLDLAELEHHATALRTAHTVHIPGLLQTEDHAREICLQAIPELSPEAVESRVAHRVRRQALLHRPDSPAPYQATVHEAALRMQFGGPAVARAQLEHLLRMSALDHVTIRVIPFGIGSYPGSGQTINYLHGAVPQLDTVQLDQSHGPAFVDGTEQMQQYRELFARLDSLSLTPAESNSFIRDVADSL</sequence>
<gene>
    <name evidence="2" type="ORF">JE024_18610</name>
</gene>
<evidence type="ECO:0000259" key="1">
    <source>
        <dbReference type="PROSITE" id="PS50943"/>
    </source>
</evidence>
<proteinExistence type="predicted"/>
<reference evidence="2 3" key="1">
    <citation type="journal article" date="2016" name="Arch. Microbiol.">
        <title>Streptomyces zhihengii sp. nov., isolated from rhizospheric soil of Psammosilene tunicoides.</title>
        <authorList>
            <person name="Huang M.J."/>
            <person name="Fei J.J."/>
            <person name="Salam N."/>
            <person name="Kim C.J."/>
            <person name="Hozzein W.N."/>
            <person name="Xiao M."/>
            <person name="Huang H.Q."/>
            <person name="Li W.J."/>
        </authorList>
    </citation>
    <scope>NUCLEOTIDE SEQUENCE [LARGE SCALE GENOMIC DNA]</scope>
    <source>
        <strain evidence="2 3">YIM T102</strain>
    </source>
</reference>
<dbReference type="CDD" id="cd00093">
    <property type="entry name" value="HTH_XRE"/>
    <property type="match status" value="1"/>
</dbReference>
<evidence type="ECO:0000313" key="3">
    <source>
        <dbReference type="Proteomes" id="UP000664109"/>
    </source>
</evidence>
<dbReference type="InterPro" id="IPR043917">
    <property type="entry name" value="DUF5753"/>
</dbReference>
<comment type="caution">
    <text evidence="2">The sequence shown here is derived from an EMBL/GenBank/DDBJ whole genome shotgun (WGS) entry which is preliminary data.</text>
</comment>
<dbReference type="InterPro" id="IPR001387">
    <property type="entry name" value="Cro/C1-type_HTH"/>
</dbReference>
<evidence type="ECO:0000313" key="2">
    <source>
        <dbReference type="EMBL" id="MBM9620706.1"/>
    </source>
</evidence>
<organism evidence="2 3">
    <name type="scientific">Streptomyces zhihengii</name>
    <dbReference type="NCBI Taxonomy" id="1818004"/>
    <lineage>
        <taxon>Bacteria</taxon>
        <taxon>Bacillati</taxon>
        <taxon>Actinomycetota</taxon>
        <taxon>Actinomycetes</taxon>
        <taxon>Kitasatosporales</taxon>
        <taxon>Streptomycetaceae</taxon>
        <taxon>Streptomyces</taxon>
    </lineage>
</organism>
<dbReference type="Proteomes" id="UP000664109">
    <property type="component" value="Unassembled WGS sequence"/>
</dbReference>
<dbReference type="SMART" id="SM00530">
    <property type="entry name" value="HTH_XRE"/>
    <property type="match status" value="1"/>
</dbReference>
<keyword evidence="3" id="KW-1185">Reference proteome</keyword>
<dbReference type="RefSeq" id="WP_205374662.1">
    <property type="nucleotide sequence ID" value="NZ_JAFEJA010000001.1"/>
</dbReference>
<name>A0ABS2UT10_9ACTN</name>
<protein>
    <submittedName>
        <fullName evidence="2">Helix-turn-helix transcriptional regulator</fullName>
    </submittedName>
</protein>
<dbReference type="InterPro" id="IPR010982">
    <property type="entry name" value="Lambda_DNA-bd_dom_sf"/>
</dbReference>